<dbReference type="SUPFAM" id="SSF53167">
    <property type="entry name" value="Purine and uridine phosphorylases"/>
    <property type="match status" value="1"/>
</dbReference>
<dbReference type="InterPro" id="IPR035994">
    <property type="entry name" value="Nucleoside_phosphorylase_sf"/>
</dbReference>
<feature type="domain" description="Nucleoside phosphorylase" evidence="1">
    <location>
        <begin position="16"/>
        <end position="307"/>
    </location>
</feature>
<dbReference type="PANTHER" id="PTHR46082:SF11">
    <property type="entry name" value="AAA+ ATPASE DOMAIN-CONTAINING PROTEIN-RELATED"/>
    <property type="match status" value="1"/>
</dbReference>
<evidence type="ECO:0000313" key="2">
    <source>
        <dbReference type="EMBL" id="KAF2237695.1"/>
    </source>
</evidence>
<accession>A0A6A6HHT4</accession>
<sequence>MNHKRNGIGVQPQAYTIGLICTLPVELAAMRLLLDVEYQEPCWSLDGTNIYTFGSMAGHDVVLACLPAGQYGNSSAAIAAAQMRLNFGSIRFALLVGIGGGVPSPGSDVRLGDVVVSQPRAQHGGVVQYDMGKAHGPGNFERTGYLQPPSTVPLNAISKLQSTHFMGLQQYRGFLSTICQNQYFARPKPESDILFEADTKHTGPKDCSQCLQRYGAILRRHRPANHPLVHYGTIASGNRVIRDGIIRDKISTDLGGVLCFEMEAAGLMNIFPCLVIRGISDYADSHKNDKWQPHAAATAAAYAKEILTVIPPA</sequence>
<dbReference type="Proteomes" id="UP000800092">
    <property type="component" value="Unassembled WGS sequence"/>
</dbReference>
<dbReference type="OrthoDB" id="1577640at2759"/>
<dbReference type="GO" id="GO:0009116">
    <property type="term" value="P:nucleoside metabolic process"/>
    <property type="evidence" value="ECO:0007669"/>
    <property type="project" value="InterPro"/>
</dbReference>
<gene>
    <name evidence="2" type="ORF">EV356DRAFT_441536</name>
</gene>
<dbReference type="InterPro" id="IPR053137">
    <property type="entry name" value="NLR-like"/>
</dbReference>
<keyword evidence="3" id="KW-1185">Reference proteome</keyword>
<dbReference type="PANTHER" id="PTHR46082">
    <property type="entry name" value="ATP/GTP-BINDING PROTEIN-RELATED"/>
    <property type="match status" value="1"/>
</dbReference>
<proteinExistence type="predicted"/>
<dbReference type="Gene3D" id="3.40.50.1580">
    <property type="entry name" value="Nucleoside phosphorylase domain"/>
    <property type="match status" value="1"/>
</dbReference>
<evidence type="ECO:0000259" key="1">
    <source>
        <dbReference type="Pfam" id="PF01048"/>
    </source>
</evidence>
<protein>
    <submittedName>
        <fullName evidence="2">Purine and uridine phosphorylase</fullName>
    </submittedName>
</protein>
<name>A0A6A6HHT4_VIRVR</name>
<reference evidence="2" key="1">
    <citation type="journal article" date="2020" name="Stud. Mycol.">
        <title>101 Dothideomycetes genomes: a test case for predicting lifestyles and emergence of pathogens.</title>
        <authorList>
            <person name="Haridas S."/>
            <person name="Albert R."/>
            <person name="Binder M."/>
            <person name="Bloem J."/>
            <person name="Labutti K."/>
            <person name="Salamov A."/>
            <person name="Andreopoulos B."/>
            <person name="Baker S."/>
            <person name="Barry K."/>
            <person name="Bills G."/>
            <person name="Bluhm B."/>
            <person name="Cannon C."/>
            <person name="Castanera R."/>
            <person name="Culley D."/>
            <person name="Daum C."/>
            <person name="Ezra D."/>
            <person name="Gonzalez J."/>
            <person name="Henrissat B."/>
            <person name="Kuo A."/>
            <person name="Liang C."/>
            <person name="Lipzen A."/>
            <person name="Lutzoni F."/>
            <person name="Magnuson J."/>
            <person name="Mondo S."/>
            <person name="Nolan M."/>
            <person name="Ohm R."/>
            <person name="Pangilinan J."/>
            <person name="Park H.-J."/>
            <person name="Ramirez L."/>
            <person name="Alfaro M."/>
            <person name="Sun H."/>
            <person name="Tritt A."/>
            <person name="Yoshinaga Y."/>
            <person name="Zwiers L.-H."/>
            <person name="Turgeon B."/>
            <person name="Goodwin S."/>
            <person name="Spatafora J."/>
            <person name="Crous P."/>
            <person name="Grigoriev I."/>
        </authorList>
    </citation>
    <scope>NUCLEOTIDE SEQUENCE</scope>
    <source>
        <strain evidence="2">Tuck. ex Michener</strain>
    </source>
</reference>
<dbReference type="GO" id="GO:0003824">
    <property type="term" value="F:catalytic activity"/>
    <property type="evidence" value="ECO:0007669"/>
    <property type="project" value="InterPro"/>
</dbReference>
<dbReference type="AlphaFoldDB" id="A0A6A6HHT4"/>
<dbReference type="Pfam" id="PF01048">
    <property type="entry name" value="PNP_UDP_1"/>
    <property type="match status" value="1"/>
</dbReference>
<organism evidence="2 3">
    <name type="scientific">Viridothelium virens</name>
    <name type="common">Speckled blister lichen</name>
    <name type="synonym">Trypethelium virens</name>
    <dbReference type="NCBI Taxonomy" id="1048519"/>
    <lineage>
        <taxon>Eukaryota</taxon>
        <taxon>Fungi</taxon>
        <taxon>Dikarya</taxon>
        <taxon>Ascomycota</taxon>
        <taxon>Pezizomycotina</taxon>
        <taxon>Dothideomycetes</taxon>
        <taxon>Dothideomycetes incertae sedis</taxon>
        <taxon>Trypetheliales</taxon>
        <taxon>Trypetheliaceae</taxon>
        <taxon>Viridothelium</taxon>
    </lineage>
</organism>
<evidence type="ECO:0000313" key="3">
    <source>
        <dbReference type="Proteomes" id="UP000800092"/>
    </source>
</evidence>
<dbReference type="InterPro" id="IPR000845">
    <property type="entry name" value="Nucleoside_phosphorylase_d"/>
</dbReference>
<dbReference type="EMBL" id="ML991779">
    <property type="protein sequence ID" value="KAF2237695.1"/>
    <property type="molecule type" value="Genomic_DNA"/>
</dbReference>